<protein>
    <recommendedName>
        <fullName evidence="4">Lipoprotein</fullName>
    </recommendedName>
</protein>
<dbReference type="STRING" id="1122124.GCA_000423165_00493"/>
<evidence type="ECO:0000256" key="1">
    <source>
        <dbReference type="SAM" id="SignalP"/>
    </source>
</evidence>
<gene>
    <name evidence="2" type="ORF">CWI80_04520</name>
</gene>
<dbReference type="InterPro" id="IPR028974">
    <property type="entry name" value="TSP_type-3_rpt"/>
</dbReference>
<keyword evidence="1" id="KW-0732">Signal</keyword>
<evidence type="ECO:0000313" key="3">
    <source>
        <dbReference type="Proteomes" id="UP000287022"/>
    </source>
</evidence>
<name>A0A432Z9P3_9GAMM</name>
<accession>A0A432Z9P3</accession>
<dbReference type="EMBL" id="PIQE01000001">
    <property type="protein sequence ID" value="RUO74610.1"/>
    <property type="molecule type" value="Genomic_DNA"/>
</dbReference>
<dbReference type="SUPFAM" id="SSF103647">
    <property type="entry name" value="TSP type-3 repeat"/>
    <property type="match status" value="1"/>
</dbReference>
<proteinExistence type="predicted"/>
<dbReference type="AlphaFoldDB" id="A0A432Z9P3"/>
<dbReference type="GO" id="GO:0005509">
    <property type="term" value="F:calcium ion binding"/>
    <property type="evidence" value="ECO:0007669"/>
    <property type="project" value="InterPro"/>
</dbReference>
<feature type="signal peptide" evidence="1">
    <location>
        <begin position="1"/>
        <end position="20"/>
    </location>
</feature>
<feature type="chain" id="PRO_5018972368" description="Lipoprotein" evidence="1">
    <location>
        <begin position="21"/>
        <end position="313"/>
    </location>
</feature>
<sequence>MKSLIAAGCLLATSGGLAQAEESQVFIEGELVFASLPMLNDYQGPLAEPLLFSAVVTEDSSQAQPIMLFNLSEEYTESTRALQMEIRTAAGEVLYSETTDDTVLATANFVERYAAFAYGQQAQNTGYPSGTAFWALIAGGTEQFVDRELSLGADVVSRGVGMGGSAGIAQLFATTEEYPVLAEGSYSYAFLYYDETFNNIAGNGYQGVVQGYATRISFGVTDSDGDGVEDSMDQCPASDSSTTVVFNGVDSGVANPVDASGCSLRDQFVACETRSNCTMKLIRDFRRLGLVSVHEANALRQASQVGFHSNRPR</sequence>
<organism evidence="2 3">
    <name type="scientific">Pseudidiomarina sediminum</name>
    <dbReference type="NCBI Taxonomy" id="431675"/>
    <lineage>
        <taxon>Bacteria</taxon>
        <taxon>Pseudomonadati</taxon>
        <taxon>Pseudomonadota</taxon>
        <taxon>Gammaproteobacteria</taxon>
        <taxon>Alteromonadales</taxon>
        <taxon>Idiomarinaceae</taxon>
        <taxon>Pseudidiomarina</taxon>
    </lineage>
</organism>
<keyword evidence="3" id="KW-1185">Reference proteome</keyword>
<evidence type="ECO:0008006" key="4">
    <source>
        <dbReference type="Google" id="ProtNLM"/>
    </source>
</evidence>
<evidence type="ECO:0000313" key="2">
    <source>
        <dbReference type="EMBL" id="RUO74610.1"/>
    </source>
</evidence>
<dbReference type="Proteomes" id="UP000287022">
    <property type="component" value="Unassembled WGS sequence"/>
</dbReference>
<reference evidence="3" key="1">
    <citation type="journal article" date="2018" name="Front. Microbiol.">
        <title>Genome-Based Analysis Reveals the Taxonomy and Diversity of the Family Idiomarinaceae.</title>
        <authorList>
            <person name="Liu Y."/>
            <person name="Lai Q."/>
            <person name="Shao Z."/>
        </authorList>
    </citation>
    <scope>NUCLEOTIDE SEQUENCE [LARGE SCALE GENOMIC DNA]</scope>
    <source>
        <strain evidence="3">c121</strain>
    </source>
</reference>
<comment type="caution">
    <text evidence="2">The sequence shown here is derived from an EMBL/GenBank/DDBJ whole genome shotgun (WGS) entry which is preliminary data.</text>
</comment>